<feature type="domain" description="YoaR-like putative peptidoglycan binding" evidence="1">
    <location>
        <begin position="253"/>
        <end position="323"/>
    </location>
</feature>
<keyword evidence="3" id="KW-1185">Reference proteome</keyword>
<dbReference type="InterPro" id="IPR022029">
    <property type="entry name" value="YoaR-like_PG-bd"/>
</dbReference>
<feature type="domain" description="YoaR-like putative peptidoglycan binding" evidence="1">
    <location>
        <begin position="87"/>
        <end position="188"/>
    </location>
</feature>
<name>A0ABX7IFZ7_9ACTO</name>
<organism evidence="2 3">
    <name type="scientific">Arcanobacterium phocisimile</name>
    <dbReference type="NCBI Taxonomy" id="1302235"/>
    <lineage>
        <taxon>Bacteria</taxon>
        <taxon>Bacillati</taxon>
        <taxon>Actinomycetota</taxon>
        <taxon>Actinomycetes</taxon>
        <taxon>Actinomycetales</taxon>
        <taxon>Actinomycetaceae</taxon>
        <taxon>Arcanobacterium</taxon>
    </lineage>
</organism>
<reference evidence="2 3" key="1">
    <citation type="submission" date="2021-02" db="EMBL/GenBank/DDBJ databases">
        <title>Complete Genome Sequence of Arcanobacterium phocisimile strain DSM 26142T from a harbour seal.</title>
        <authorList>
            <person name="Borowiak M."/>
            <person name="Alssahen M."/>
            <person name="Malorny B."/>
            <person name="Laemmler C."/>
            <person name="Siebert U."/>
            <person name="Ploetz M."/>
            <person name="Abdulmawjood A."/>
        </authorList>
    </citation>
    <scope>NUCLEOTIDE SEQUENCE [LARGE SCALE GENOMIC DNA]</scope>
    <source>
        <strain evidence="2 3">DSM 26142</strain>
    </source>
</reference>
<sequence length="562" mass="60491">MPINALNLPNISLKKIGAGFAVLVVLLYLGMAYSFSGYIPNNTKVSGVDVSGLTQEQAREALASELEPLLAQSRPVQLAQTEAEPVTFDPAGVELAIDYDATLERYTGFSLNPIRLWRDIFGGENGSAVVTANQENLTNSLTAIAEQTVLEPVNAEISLEQGQATVTESHDGIILDIDSAIDTVTQEWFSGSEVLTLPATVHKPEITTEAAQDFVDAMIEPLISQPLSLELKEELIELSGGQVAQILVIGHDAATFSVGVDNDKLMGLVDAAKPGLLLPAKDATISIENSAVHIVDSQDGEGINIEEFTTRLVNVVNTSNRTITVPIDVVKPELSTADAQGLGVTEVVSEITTPLTSDPVRTTNLIVGSKYVTNTLVRPGETFDLQTALGPLEESRGFVSSGVLVDGFPSTALGGGLSQLATNIFNVGYRAGLEDVAHTPHSVYYDRYPRGLESTIWYDQIFVKWKNTTPYGVVVESFVHGSNVTTRLWSTKYFDVQVHQGQPYGIVKAQTEINPAADCEPSTYSKDGFSVDVGRTVTLNGEVVEDSQHTVHYDALPQVRCQ</sequence>
<dbReference type="Pfam" id="PF04294">
    <property type="entry name" value="VanW"/>
    <property type="match status" value="1"/>
</dbReference>
<dbReference type="InterPro" id="IPR052913">
    <property type="entry name" value="Glycopeptide_resist_protein"/>
</dbReference>
<proteinExistence type="predicted"/>
<evidence type="ECO:0000259" key="1">
    <source>
        <dbReference type="Pfam" id="PF12229"/>
    </source>
</evidence>
<accession>A0ABX7IFZ7</accession>
<evidence type="ECO:0000313" key="2">
    <source>
        <dbReference type="EMBL" id="QRV01877.1"/>
    </source>
</evidence>
<dbReference type="RefSeq" id="WP_204423959.1">
    <property type="nucleotide sequence ID" value="NZ_CP070228.1"/>
</dbReference>
<gene>
    <name evidence="2" type="ORF">JTE88_07280</name>
</gene>
<protein>
    <submittedName>
        <fullName evidence="2">VanW family protein</fullName>
    </submittedName>
</protein>
<dbReference type="PANTHER" id="PTHR35788">
    <property type="entry name" value="EXPORTED PROTEIN-RELATED"/>
    <property type="match status" value="1"/>
</dbReference>
<dbReference type="PANTHER" id="PTHR35788:SF1">
    <property type="entry name" value="EXPORTED PROTEIN"/>
    <property type="match status" value="1"/>
</dbReference>
<dbReference type="InterPro" id="IPR007391">
    <property type="entry name" value="Vancomycin_resist_VanW"/>
</dbReference>
<dbReference type="Pfam" id="PF12229">
    <property type="entry name" value="PG_binding_4"/>
    <property type="match status" value="2"/>
</dbReference>
<dbReference type="EMBL" id="CP070228">
    <property type="protein sequence ID" value="QRV01877.1"/>
    <property type="molecule type" value="Genomic_DNA"/>
</dbReference>
<dbReference type="Proteomes" id="UP000602653">
    <property type="component" value="Chromosome"/>
</dbReference>
<evidence type="ECO:0000313" key="3">
    <source>
        <dbReference type="Proteomes" id="UP000602653"/>
    </source>
</evidence>